<dbReference type="GO" id="GO:0007264">
    <property type="term" value="P:small GTPase-mediated signal transduction"/>
    <property type="evidence" value="ECO:0007669"/>
    <property type="project" value="InterPro"/>
</dbReference>
<dbReference type="GO" id="GO:0005737">
    <property type="term" value="C:cytoplasm"/>
    <property type="evidence" value="ECO:0007669"/>
    <property type="project" value="TreeGrafter"/>
</dbReference>
<dbReference type="PANTHER" id="PTHR11787">
    <property type="entry name" value="RAB GDP-DISSOCIATION INHIBITOR"/>
    <property type="match status" value="1"/>
</dbReference>
<evidence type="ECO:0000313" key="3">
    <source>
        <dbReference type="Proteomes" id="UP000275078"/>
    </source>
</evidence>
<dbReference type="GO" id="GO:0016192">
    <property type="term" value="P:vesicle-mediated transport"/>
    <property type="evidence" value="ECO:0007669"/>
    <property type="project" value="TreeGrafter"/>
</dbReference>
<dbReference type="Gene3D" id="3.50.50.60">
    <property type="entry name" value="FAD/NAD(P)-binding domain"/>
    <property type="match status" value="2"/>
</dbReference>
<evidence type="ECO:0000256" key="1">
    <source>
        <dbReference type="ARBA" id="ARBA00005593"/>
    </source>
</evidence>
<dbReference type="GO" id="GO:0005093">
    <property type="term" value="F:Rab GDP-dissociation inhibitor activity"/>
    <property type="evidence" value="ECO:0007669"/>
    <property type="project" value="TreeGrafter"/>
</dbReference>
<dbReference type="Gene3D" id="1.10.405.10">
    <property type="entry name" value="Guanine Nucleotide Dissociation Inhibitor, domain 1"/>
    <property type="match status" value="1"/>
</dbReference>
<sequence>MAERAQPARDPAKDCDIVVVGTGITESLLATLLVRDGYSLFIIDTEAFYGGECTSLDIREMWKRYRWTDEQKHLDFLYRVDPSDVEELKTGPEPPAVFTEPAQKGTKAPQWLIPLVPKFLMADGDLTKYLRKIFPDREGNPGILLAQIGGSFVVTGGKPYRVPTTPSEAAFSSLLTLSQKYLMRGLLQYIAGYKEEDPSTHNGLNLDQITAQELFDKYSIDSTTASFIGHAMALYQDDAYLTGTARDTVNRIILYVRSMAVNGPSPYVFPYYGLREIPERFSMETARRGSQYALNTKVGEVVYENGVVAGLKYKNQFVSKDETVVKAKKVISSPSHLLGKPDASKLRKTGKLVRAVCLITRPIKGIGEAHSAQIIIPASQCGRKNDIYISVIGHLHNACPKGYQVCNVSTIVEDPNGNPLAELEPGLKVIGLGNGFLDKNEEKFVSVVDLYEPAPEKPQDNLFITKSYDASTHFESCIEDVQRVYKEVTGKDLDLSTLE</sequence>
<dbReference type="InterPro" id="IPR018203">
    <property type="entry name" value="GDP_dissociation_inhibitor"/>
</dbReference>
<dbReference type="PANTHER" id="PTHR11787:SF8">
    <property type="entry name" value="RAB GDP DISSOCIATION INHIBITOR"/>
    <property type="match status" value="1"/>
</dbReference>
<dbReference type="PRINTS" id="PR00891">
    <property type="entry name" value="RABGDIREP"/>
</dbReference>
<dbReference type="Gene3D" id="3.30.519.10">
    <property type="entry name" value="Guanine Nucleotide Dissociation Inhibitor, domain 2"/>
    <property type="match status" value="1"/>
</dbReference>
<comment type="similarity">
    <text evidence="1">Belongs to the Rab GDI family.</text>
</comment>
<gene>
    <name evidence="2" type="ORF">BJ508DRAFT_410282</name>
</gene>
<dbReference type="SUPFAM" id="SSF54373">
    <property type="entry name" value="FAD-linked reductases, C-terminal domain"/>
    <property type="match status" value="1"/>
</dbReference>
<dbReference type="STRING" id="1160509.A0A3N4IN13"/>
<reference evidence="2 3" key="1">
    <citation type="journal article" date="2018" name="Nat. Ecol. Evol.">
        <title>Pezizomycetes genomes reveal the molecular basis of ectomycorrhizal truffle lifestyle.</title>
        <authorList>
            <person name="Murat C."/>
            <person name="Payen T."/>
            <person name="Noel B."/>
            <person name="Kuo A."/>
            <person name="Morin E."/>
            <person name="Chen J."/>
            <person name="Kohler A."/>
            <person name="Krizsan K."/>
            <person name="Balestrini R."/>
            <person name="Da Silva C."/>
            <person name="Montanini B."/>
            <person name="Hainaut M."/>
            <person name="Levati E."/>
            <person name="Barry K.W."/>
            <person name="Belfiori B."/>
            <person name="Cichocki N."/>
            <person name="Clum A."/>
            <person name="Dockter R.B."/>
            <person name="Fauchery L."/>
            <person name="Guy J."/>
            <person name="Iotti M."/>
            <person name="Le Tacon F."/>
            <person name="Lindquist E.A."/>
            <person name="Lipzen A."/>
            <person name="Malagnac F."/>
            <person name="Mello A."/>
            <person name="Molinier V."/>
            <person name="Miyauchi S."/>
            <person name="Poulain J."/>
            <person name="Riccioni C."/>
            <person name="Rubini A."/>
            <person name="Sitrit Y."/>
            <person name="Splivallo R."/>
            <person name="Traeger S."/>
            <person name="Wang M."/>
            <person name="Zifcakova L."/>
            <person name="Wipf D."/>
            <person name="Zambonelli A."/>
            <person name="Paolocci F."/>
            <person name="Nowrousian M."/>
            <person name="Ottonello S."/>
            <person name="Baldrian P."/>
            <person name="Spatafora J.W."/>
            <person name="Henrissat B."/>
            <person name="Nagy L.G."/>
            <person name="Aury J.M."/>
            <person name="Wincker P."/>
            <person name="Grigoriev I.V."/>
            <person name="Bonfante P."/>
            <person name="Martin F.M."/>
        </authorList>
    </citation>
    <scope>NUCLEOTIDE SEQUENCE [LARGE SCALE GENOMIC DNA]</scope>
    <source>
        <strain evidence="2 3">RN42</strain>
    </source>
</reference>
<proteinExistence type="inferred from homology"/>
<dbReference type="OrthoDB" id="9446342at2759"/>
<dbReference type="InterPro" id="IPR036188">
    <property type="entry name" value="FAD/NAD-bd_sf"/>
</dbReference>
<dbReference type="Proteomes" id="UP000275078">
    <property type="component" value="Unassembled WGS sequence"/>
</dbReference>
<dbReference type="AlphaFoldDB" id="A0A3N4IN13"/>
<protein>
    <submittedName>
        <fullName evidence="2">Rab GTPase activator</fullName>
    </submittedName>
</protein>
<evidence type="ECO:0000313" key="2">
    <source>
        <dbReference type="EMBL" id="RPA87515.1"/>
    </source>
</evidence>
<organism evidence="2 3">
    <name type="scientific">Ascobolus immersus RN42</name>
    <dbReference type="NCBI Taxonomy" id="1160509"/>
    <lineage>
        <taxon>Eukaryota</taxon>
        <taxon>Fungi</taxon>
        <taxon>Dikarya</taxon>
        <taxon>Ascomycota</taxon>
        <taxon>Pezizomycotina</taxon>
        <taxon>Pezizomycetes</taxon>
        <taxon>Pezizales</taxon>
        <taxon>Ascobolaceae</taxon>
        <taxon>Ascobolus</taxon>
    </lineage>
</organism>
<name>A0A3N4IN13_ASCIM</name>
<keyword evidence="3" id="KW-1185">Reference proteome</keyword>
<dbReference type="Pfam" id="PF00996">
    <property type="entry name" value="GDI"/>
    <property type="match status" value="2"/>
</dbReference>
<dbReference type="EMBL" id="ML119646">
    <property type="protein sequence ID" value="RPA87515.1"/>
    <property type="molecule type" value="Genomic_DNA"/>
</dbReference>
<accession>A0A3N4IN13</accession>
<dbReference type="SUPFAM" id="SSF51905">
    <property type="entry name" value="FAD/NAD(P)-binding domain"/>
    <property type="match status" value="2"/>
</dbReference>